<dbReference type="PANTHER" id="PTHR28080:SF1">
    <property type="entry name" value="PEROXISOMAL BIOGENESIS FACTOR 3"/>
    <property type="match status" value="1"/>
</dbReference>
<dbReference type="GO" id="GO:0005506">
    <property type="term" value="F:iron ion binding"/>
    <property type="evidence" value="ECO:0007669"/>
    <property type="project" value="InterPro"/>
</dbReference>
<dbReference type="GO" id="GO:0004497">
    <property type="term" value="F:monooxygenase activity"/>
    <property type="evidence" value="ECO:0007669"/>
    <property type="project" value="InterPro"/>
</dbReference>
<name>A0A8H2X100_9AGAM</name>
<feature type="compositionally biased region" description="Polar residues" evidence="2">
    <location>
        <begin position="257"/>
        <end position="267"/>
    </location>
</feature>
<dbReference type="GO" id="GO:0016705">
    <property type="term" value="F:oxidoreductase activity, acting on paired donors, with incorporation or reduction of molecular oxygen"/>
    <property type="evidence" value="ECO:0007669"/>
    <property type="project" value="InterPro"/>
</dbReference>
<feature type="compositionally biased region" description="Low complexity" evidence="2">
    <location>
        <begin position="97"/>
        <end position="106"/>
    </location>
</feature>
<reference evidence="3" key="1">
    <citation type="submission" date="2021-01" db="EMBL/GenBank/DDBJ databases">
        <authorList>
            <person name="Kaushik A."/>
        </authorList>
    </citation>
    <scope>NUCLEOTIDE SEQUENCE</scope>
    <source>
        <strain evidence="3">AG3-T5</strain>
    </source>
</reference>
<evidence type="ECO:0000313" key="3">
    <source>
        <dbReference type="EMBL" id="CAE6409812.1"/>
    </source>
</evidence>
<dbReference type="GO" id="GO:0045046">
    <property type="term" value="P:protein import into peroxisome membrane"/>
    <property type="evidence" value="ECO:0007669"/>
    <property type="project" value="TreeGrafter"/>
</dbReference>
<dbReference type="EMBL" id="CAJMWW010000062">
    <property type="protein sequence ID" value="CAE6409812.1"/>
    <property type="molecule type" value="Genomic_DNA"/>
</dbReference>
<feature type="region of interest" description="Disordered" evidence="2">
    <location>
        <begin position="165"/>
        <end position="187"/>
    </location>
</feature>
<gene>
    <name evidence="3" type="ORF">RDB_LOCUS20918</name>
</gene>
<evidence type="ECO:0000256" key="1">
    <source>
        <dbReference type="PIRSR" id="PIRSR602401-1"/>
    </source>
</evidence>
<dbReference type="PANTHER" id="PTHR28080">
    <property type="entry name" value="PEROXISOMAL BIOGENESIS FACTOR 3"/>
    <property type="match status" value="1"/>
</dbReference>
<dbReference type="AlphaFoldDB" id="A0A8H2X100"/>
<proteinExistence type="predicted"/>
<dbReference type="PRINTS" id="PR00385">
    <property type="entry name" value="P450"/>
</dbReference>
<dbReference type="GO" id="GO:0030674">
    <property type="term" value="F:protein-macromolecule adaptor activity"/>
    <property type="evidence" value="ECO:0007669"/>
    <property type="project" value="TreeGrafter"/>
</dbReference>
<keyword evidence="1" id="KW-0349">Heme</keyword>
<feature type="compositionally biased region" description="Polar residues" evidence="2">
    <location>
        <begin position="120"/>
        <end position="135"/>
    </location>
</feature>
<dbReference type="SUPFAM" id="SSF48264">
    <property type="entry name" value="Cytochrome P450"/>
    <property type="match status" value="1"/>
</dbReference>
<dbReference type="InterPro" id="IPR006966">
    <property type="entry name" value="Peroxin-3"/>
</dbReference>
<dbReference type="Pfam" id="PF04882">
    <property type="entry name" value="Peroxin-3"/>
    <property type="match status" value="1"/>
</dbReference>
<feature type="region of interest" description="Disordered" evidence="2">
    <location>
        <begin position="94"/>
        <end position="135"/>
    </location>
</feature>
<comment type="cofactor">
    <cofactor evidence="1">
        <name>heme</name>
        <dbReference type="ChEBI" id="CHEBI:30413"/>
    </cofactor>
</comment>
<dbReference type="InterPro" id="IPR036396">
    <property type="entry name" value="Cyt_P450_sf"/>
</dbReference>
<comment type="caution">
    <text evidence="3">The sequence shown here is derived from an EMBL/GenBank/DDBJ whole genome shotgun (WGS) entry which is preliminary data.</text>
</comment>
<feature type="region of interest" description="Disordered" evidence="2">
    <location>
        <begin position="233"/>
        <end position="271"/>
    </location>
</feature>
<evidence type="ECO:0000256" key="2">
    <source>
        <dbReference type="SAM" id="MobiDB-lite"/>
    </source>
</evidence>
<dbReference type="Gene3D" id="1.10.630.10">
    <property type="entry name" value="Cytochrome P450"/>
    <property type="match status" value="1"/>
</dbReference>
<keyword evidence="1" id="KW-0408">Iron</keyword>
<accession>A0A8H2X100</accession>
<dbReference type="PRINTS" id="PR00463">
    <property type="entry name" value="EP450I"/>
</dbReference>
<evidence type="ECO:0000313" key="4">
    <source>
        <dbReference type="Proteomes" id="UP000663841"/>
    </source>
</evidence>
<feature type="binding site" description="axial binding residue" evidence="1">
    <location>
        <position position="1101"/>
    </location>
    <ligand>
        <name>heme</name>
        <dbReference type="ChEBI" id="CHEBI:30413"/>
    </ligand>
    <ligandPart>
        <name>Fe</name>
        <dbReference type="ChEBI" id="CHEBI:18248"/>
    </ligandPart>
</feature>
<keyword evidence="1" id="KW-0479">Metal-binding</keyword>
<organism evidence="3 4">
    <name type="scientific">Rhizoctonia solani</name>
    <dbReference type="NCBI Taxonomy" id="456999"/>
    <lineage>
        <taxon>Eukaryota</taxon>
        <taxon>Fungi</taxon>
        <taxon>Dikarya</taxon>
        <taxon>Basidiomycota</taxon>
        <taxon>Agaricomycotina</taxon>
        <taxon>Agaricomycetes</taxon>
        <taxon>Cantharellales</taxon>
        <taxon>Ceratobasidiaceae</taxon>
        <taxon>Rhizoctonia</taxon>
    </lineage>
</organism>
<dbReference type="GO" id="GO:0020037">
    <property type="term" value="F:heme binding"/>
    <property type="evidence" value="ECO:0007669"/>
    <property type="project" value="InterPro"/>
</dbReference>
<dbReference type="Proteomes" id="UP000663841">
    <property type="component" value="Unassembled WGS sequence"/>
</dbReference>
<evidence type="ECO:0008006" key="5">
    <source>
        <dbReference type="Google" id="ProtNLM"/>
    </source>
</evidence>
<feature type="compositionally biased region" description="Pro residues" evidence="2">
    <location>
        <begin position="107"/>
        <end position="118"/>
    </location>
</feature>
<protein>
    <recommendedName>
        <fullName evidence="5">Cytochrome P450</fullName>
    </recommendedName>
</protein>
<dbReference type="GO" id="GO:0005778">
    <property type="term" value="C:peroxisomal membrane"/>
    <property type="evidence" value="ECO:0007669"/>
    <property type="project" value="InterPro"/>
</dbReference>
<dbReference type="Pfam" id="PF00067">
    <property type="entry name" value="p450"/>
    <property type="match status" value="1"/>
</dbReference>
<dbReference type="InterPro" id="IPR002401">
    <property type="entry name" value="Cyt_P450_E_grp-I"/>
</dbReference>
<sequence length="1115" mass="123640">MLESTRNYVYDRRRGLLTTLGGLGVGYVTGQYIVSRLEEVRDRIMKEKSDKDNLVRRFQQNVQDCTFTTMAHLPALATQVMSDMDVESLISRLQQSRAPRQPLAQPLAPPQLSNPPPSNVTTSARESEPQSSNVAKSWVEHFSASSENSLSLSAGDVATTSAEQTLSLPTHSIPPTTGTDADTQSETGVGATTEFHSLPTDNGDADLERSSEGLEGARDELESIIEADVNVDPNAVHEQGSASERMDAKSDSLMSVPETSSQASGSSADKDSAVMVNLDYTEPTPSAETFPAPPPLSNKEKLALWKELTTLTFTRALTSLYALAFLTLLTHTQLSLLARYRYLAAIREARRAETKEQRASLGGLFFGTPAYEDDDLFSVHPDSDIGDEMDLNEEGGYWDEEGRWWDASGRGGLFGRDGVGSLTERKFLTLGWWFLNRGWKNIGERVREAVSEVFNGMSLKSQISPKELEDLILQVRVMVEGDPKAFLLDFDPLATLLPNAPTEISTTLASGGLTSSLAHVDPALSTLLSASRAHISSADFAIALRKCLDFGTIAMKDGLIRSGEFGEAANTSADNESAKVKLAALLPGVARWTHLALNGVPNEIIEGFAELREVIHFIASGHKVFTMPSPVVTVAFSGVVVWLIDLWIRYRKAVAQVGHLPGLRLLFAPSCMVGNMIPRMRFVSAGPGHGFQFKRSRKLDAPTYEAGELIKKLVVDQVGMDIYSGVGVFPITSAYYVSDADALKQIFASRGAFKKHPHDYRLLTIFGNNLLSSEGDEWRRQRRIVAPVFSEKNNRLVQSSAKGFVDQMTEAWGHEMPTHIQDVDNDITMQITLCVIAKAGFGQAIEWGNDGEAPDGHKFTFKQALLIVSQNLPFIIILPKWVFGWRKEWIQLREAYDELRLYFQEMISSRRAENTPGSQIQVEEQHDLFNQLILAHDDNNTLSEEELIGNMFLFLFAGHETTAHSVAFTLGLLAIYPEEQRKVVKQIQELQRESHDINYDDLPKYTYTLAVLYEALRLYPIGPELPRRAVSDTSLTYTPHHTKEPASLPIKDGSIVVINVSGVHYNPTYWDDPNDFIPARFLDPNWDRDVFLPFLAGPRACIGRRYEPSYIAVTG</sequence>
<dbReference type="InterPro" id="IPR001128">
    <property type="entry name" value="Cyt_P450"/>
</dbReference>